<dbReference type="AlphaFoldDB" id="A0A8S3VDH1"/>
<sequence length="186" mass="19468">MVLLTPSNAFGCSSSNSGQQLTSNDSFLQNGAAGRPQAFGCSSSNSGQQLTSNDSFLQNGAADALKRLTVANGAADALRRLAVAVLIVDNNNSVFTEWCCRRPQMSSSNSLQKGAADASNNGAADASNEWCCSPQTFDCSSSNSGQQLTSNDRQFLQNGAADALKRLTVAVLIVDNNSPLMTVFTE</sequence>
<accession>A0A8S3VDH1</accession>
<gene>
    <name evidence="2" type="ORF">MEDL_64498</name>
</gene>
<evidence type="ECO:0000313" key="3">
    <source>
        <dbReference type="Proteomes" id="UP000683360"/>
    </source>
</evidence>
<proteinExistence type="predicted"/>
<reference evidence="2" key="1">
    <citation type="submission" date="2021-03" db="EMBL/GenBank/DDBJ databases">
        <authorList>
            <person name="Bekaert M."/>
        </authorList>
    </citation>
    <scope>NUCLEOTIDE SEQUENCE</scope>
</reference>
<organism evidence="2 3">
    <name type="scientific">Mytilus edulis</name>
    <name type="common">Blue mussel</name>
    <dbReference type="NCBI Taxonomy" id="6550"/>
    <lineage>
        <taxon>Eukaryota</taxon>
        <taxon>Metazoa</taxon>
        <taxon>Spiralia</taxon>
        <taxon>Lophotrochozoa</taxon>
        <taxon>Mollusca</taxon>
        <taxon>Bivalvia</taxon>
        <taxon>Autobranchia</taxon>
        <taxon>Pteriomorphia</taxon>
        <taxon>Mytilida</taxon>
        <taxon>Mytiloidea</taxon>
        <taxon>Mytilidae</taxon>
        <taxon>Mytilinae</taxon>
        <taxon>Mytilus</taxon>
    </lineage>
</organism>
<keyword evidence="3" id="KW-1185">Reference proteome</keyword>
<protein>
    <submittedName>
        <fullName evidence="2">Uncharacterized protein</fullName>
    </submittedName>
</protein>
<comment type="caution">
    <text evidence="2">The sequence shown here is derived from an EMBL/GenBank/DDBJ whole genome shotgun (WGS) entry which is preliminary data.</text>
</comment>
<name>A0A8S3VDH1_MYTED</name>
<evidence type="ECO:0000256" key="1">
    <source>
        <dbReference type="SAM" id="MobiDB-lite"/>
    </source>
</evidence>
<evidence type="ECO:0000313" key="2">
    <source>
        <dbReference type="EMBL" id="CAG2252940.1"/>
    </source>
</evidence>
<dbReference type="EMBL" id="CAJPWZ010003135">
    <property type="protein sequence ID" value="CAG2252940.1"/>
    <property type="molecule type" value="Genomic_DNA"/>
</dbReference>
<feature type="region of interest" description="Disordered" evidence="1">
    <location>
        <begin position="1"/>
        <end position="27"/>
    </location>
</feature>
<dbReference type="Proteomes" id="UP000683360">
    <property type="component" value="Unassembled WGS sequence"/>
</dbReference>